<evidence type="ECO:0000313" key="2">
    <source>
        <dbReference type="Proteomes" id="UP000006906"/>
    </source>
</evidence>
<dbReference type="KEGG" id="cre:CHLRE_09g386746v5"/>
<name>A0A2K3DCH0_CHLRE</name>
<dbReference type="Proteomes" id="UP000006906">
    <property type="component" value="Chromosome 9"/>
</dbReference>
<dbReference type="OrthoDB" id="443549at2759"/>
<proteinExistence type="predicted"/>
<dbReference type="ExpressionAtlas" id="A0A2K3DCH0">
    <property type="expression patterns" value="baseline and differential"/>
</dbReference>
<dbReference type="RefSeq" id="XP_042920701.1">
    <property type="nucleotide sequence ID" value="XM_043065405.1"/>
</dbReference>
<gene>
    <name evidence="1" type="ORF">CHLRE_09g386746v5</name>
</gene>
<accession>A0A2K3DCH0</accession>
<protein>
    <submittedName>
        <fullName evidence="1">Uncharacterized protein</fullName>
    </submittedName>
</protein>
<sequence length="475" mass="50953">MPAPSVTGRGCSTLSYGGQEKGVTAEGAICTPPSPAEVEAVRRLVAATPTNRTFREAWGLQVDRSSGPAAESDNNTASKDALEWSYLITPDFQVRSQMTARMVEMEGCEHVVEVGGYLTPIERYLVGGSGVARLTNIEPGYSRAPLSNVLLPGGRCVRALSLPLTLSEYLAAAELARGSSSSTAGALLYGGGGGPSYSGRQDAVCVVALGYSVPHRDGDADYGLMSDAQWVALETSTNSVHNEVALNLTVALLTQPPGAATHRLVTDTRLQLRDPHADQHRHGDNSRRRLVTLRRVLRREEQAAAYLAAAAAATGGRRHTPALSQWEGSNGQALCATVSDFSAALCPSRAAPQDYWIWKALLEARQFTPSVVAVEFNPNFPNTQAVTVPRNDSAVWDGSRHYGASLAAFVGLAAGHGYCYCYNLAFTHALFVRCELLHPLDRALELPPETQARGFTLHKPDPLSRSWEEVQLASE</sequence>
<dbReference type="Gramene" id="PNW78225">
    <property type="protein sequence ID" value="PNW78225"/>
    <property type="gene ID" value="CHLRE_09g386746v5"/>
</dbReference>
<evidence type="ECO:0000313" key="1">
    <source>
        <dbReference type="EMBL" id="PNW78225.1"/>
    </source>
</evidence>
<dbReference type="InParanoid" id="A0A2K3DCH0"/>
<organism evidence="1 2">
    <name type="scientific">Chlamydomonas reinhardtii</name>
    <name type="common">Chlamydomonas smithii</name>
    <dbReference type="NCBI Taxonomy" id="3055"/>
    <lineage>
        <taxon>Eukaryota</taxon>
        <taxon>Viridiplantae</taxon>
        <taxon>Chlorophyta</taxon>
        <taxon>core chlorophytes</taxon>
        <taxon>Chlorophyceae</taxon>
        <taxon>CS clade</taxon>
        <taxon>Chlamydomonadales</taxon>
        <taxon>Chlamydomonadaceae</taxon>
        <taxon>Chlamydomonas</taxon>
    </lineage>
</organism>
<keyword evidence="2" id="KW-1185">Reference proteome</keyword>
<dbReference type="GeneID" id="5720826"/>
<dbReference type="EMBL" id="CM008970">
    <property type="protein sequence ID" value="PNW78225.1"/>
    <property type="molecule type" value="Genomic_DNA"/>
</dbReference>
<reference evidence="1 2" key="1">
    <citation type="journal article" date="2007" name="Science">
        <title>The Chlamydomonas genome reveals the evolution of key animal and plant functions.</title>
        <authorList>
            <person name="Merchant S.S."/>
            <person name="Prochnik S.E."/>
            <person name="Vallon O."/>
            <person name="Harris E.H."/>
            <person name="Karpowicz S.J."/>
            <person name="Witman G.B."/>
            <person name="Terry A."/>
            <person name="Salamov A."/>
            <person name="Fritz-Laylin L.K."/>
            <person name="Marechal-Drouard L."/>
            <person name="Marshall W.F."/>
            <person name="Qu L.H."/>
            <person name="Nelson D.R."/>
            <person name="Sanderfoot A.A."/>
            <person name="Spalding M.H."/>
            <person name="Kapitonov V.V."/>
            <person name="Ren Q."/>
            <person name="Ferris P."/>
            <person name="Lindquist E."/>
            <person name="Shapiro H."/>
            <person name="Lucas S.M."/>
            <person name="Grimwood J."/>
            <person name="Schmutz J."/>
            <person name="Cardol P."/>
            <person name="Cerutti H."/>
            <person name="Chanfreau G."/>
            <person name="Chen C.L."/>
            <person name="Cognat V."/>
            <person name="Croft M.T."/>
            <person name="Dent R."/>
            <person name="Dutcher S."/>
            <person name="Fernandez E."/>
            <person name="Fukuzawa H."/>
            <person name="Gonzalez-Ballester D."/>
            <person name="Gonzalez-Halphen D."/>
            <person name="Hallmann A."/>
            <person name="Hanikenne M."/>
            <person name="Hippler M."/>
            <person name="Inwood W."/>
            <person name="Jabbari K."/>
            <person name="Kalanon M."/>
            <person name="Kuras R."/>
            <person name="Lefebvre P.A."/>
            <person name="Lemaire S.D."/>
            <person name="Lobanov A.V."/>
            <person name="Lohr M."/>
            <person name="Manuell A."/>
            <person name="Meier I."/>
            <person name="Mets L."/>
            <person name="Mittag M."/>
            <person name="Mittelmeier T."/>
            <person name="Moroney J.V."/>
            <person name="Moseley J."/>
            <person name="Napoli C."/>
            <person name="Nedelcu A.M."/>
            <person name="Niyogi K."/>
            <person name="Novoselov S.V."/>
            <person name="Paulsen I.T."/>
            <person name="Pazour G."/>
            <person name="Purton S."/>
            <person name="Ral J.P."/>
            <person name="Riano-Pachon D.M."/>
            <person name="Riekhof W."/>
            <person name="Rymarquis L."/>
            <person name="Schroda M."/>
            <person name="Stern D."/>
            <person name="Umen J."/>
            <person name="Willows R."/>
            <person name="Wilson N."/>
            <person name="Zimmer S.L."/>
            <person name="Allmer J."/>
            <person name="Balk J."/>
            <person name="Bisova K."/>
            <person name="Chen C.J."/>
            <person name="Elias M."/>
            <person name="Gendler K."/>
            <person name="Hauser C."/>
            <person name="Lamb M.R."/>
            <person name="Ledford H."/>
            <person name="Long J.C."/>
            <person name="Minagawa J."/>
            <person name="Page M.D."/>
            <person name="Pan J."/>
            <person name="Pootakham W."/>
            <person name="Roje S."/>
            <person name="Rose A."/>
            <person name="Stahlberg E."/>
            <person name="Terauchi A.M."/>
            <person name="Yang P."/>
            <person name="Ball S."/>
            <person name="Bowler C."/>
            <person name="Dieckmann C.L."/>
            <person name="Gladyshev V.N."/>
            <person name="Green P."/>
            <person name="Jorgensen R."/>
            <person name="Mayfield S."/>
            <person name="Mueller-Roeber B."/>
            <person name="Rajamani S."/>
            <person name="Sayre R.T."/>
            <person name="Brokstein P."/>
            <person name="Dubchak I."/>
            <person name="Goodstein D."/>
            <person name="Hornick L."/>
            <person name="Huang Y.W."/>
            <person name="Jhaveri J."/>
            <person name="Luo Y."/>
            <person name="Martinez D."/>
            <person name="Ngau W.C."/>
            <person name="Otillar B."/>
            <person name="Poliakov A."/>
            <person name="Porter A."/>
            <person name="Szajkowski L."/>
            <person name="Werner G."/>
            <person name="Zhou K."/>
            <person name="Grigoriev I.V."/>
            <person name="Rokhsar D.S."/>
            <person name="Grossman A.R."/>
        </authorList>
    </citation>
    <scope>NUCLEOTIDE SEQUENCE [LARGE SCALE GENOMIC DNA]</scope>
    <source>
        <strain evidence="2">CC-503</strain>
    </source>
</reference>
<dbReference type="AlphaFoldDB" id="A0A2K3DCH0"/>